<dbReference type="Pfam" id="PF00534">
    <property type="entry name" value="Glycos_transf_1"/>
    <property type="match status" value="1"/>
</dbReference>
<evidence type="ECO:0000313" key="3">
    <source>
        <dbReference type="EMBL" id="MBO1531096.1"/>
    </source>
</evidence>
<organism evidence="3 4">
    <name type="scientific">Psychrobacter coccoides</name>
    <dbReference type="NCBI Taxonomy" id="2818440"/>
    <lineage>
        <taxon>Bacteria</taxon>
        <taxon>Pseudomonadati</taxon>
        <taxon>Pseudomonadota</taxon>
        <taxon>Gammaproteobacteria</taxon>
        <taxon>Moraxellales</taxon>
        <taxon>Moraxellaceae</taxon>
        <taxon>Psychrobacter</taxon>
    </lineage>
</organism>
<evidence type="ECO:0000259" key="2">
    <source>
        <dbReference type="Pfam" id="PF13439"/>
    </source>
</evidence>
<accession>A0ABS3NNV4</accession>
<sequence>MTHNDDKNIVLTIFSLQGGGAERFVLTLAEGFKQLGYKPHIVCFKNQVDYEVSDIHLHFLSYQSYRWMPKYIRNKVFARVFDKYVKNNITDTPALLISNLWQVDQVLAYSKLPNKLFVIHNTLSKEKSIHTYLTNEALQNVYSNQNIVAVSQGVKQDFEGIVKQISSLTAIHNPIDREFILKSAKQLDILHKLIIQYPLLKQGYLIHVGKFKAQKNHMDLIKAYARSHQRKPLLLVGQGELKQECENLCSELGVTDKVIFCGFEPNPYPLIVNADAMVLSSIYEGFGIVIAEALALGVPVISTDCESGPRELLPESNLVKIGDIESLSAKLNEISESPESFSSSFDVGLLPDSVAQKYLQTLES</sequence>
<dbReference type="Proteomes" id="UP000664554">
    <property type="component" value="Unassembled WGS sequence"/>
</dbReference>
<dbReference type="Pfam" id="PF13439">
    <property type="entry name" value="Glyco_transf_4"/>
    <property type="match status" value="1"/>
</dbReference>
<feature type="domain" description="Glycosyltransferase subfamily 4-like N-terminal" evidence="2">
    <location>
        <begin position="19"/>
        <end position="178"/>
    </location>
</feature>
<name>A0ABS3NNV4_9GAMM</name>
<gene>
    <name evidence="3" type="ORF">J3492_07685</name>
</gene>
<evidence type="ECO:0000313" key="4">
    <source>
        <dbReference type="Proteomes" id="UP000664554"/>
    </source>
</evidence>
<dbReference type="InterPro" id="IPR028098">
    <property type="entry name" value="Glyco_trans_4-like_N"/>
</dbReference>
<keyword evidence="4" id="KW-1185">Reference proteome</keyword>
<comment type="caution">
    <text evidence="3">The sequence shown here is derived from an EMBL/GenBank/DDBJ whole genome shotgun (WGS) entry which is preliminary data.</text>
</comment>
<dbReference type="PANTHER" id="PTHR12526">
    <property type="entry name" value="GLYCOSYLTRANSFERASE"/>
    <property type="match status" value="1"/>
</dbReference>
<evidence type="ECO:0000259" key="1">
    <source>
        <dbReference type="Pfam" id="PF00534"/>
    </source>
</evidence>
<proteinExistence type="predicted"/>
<dbReference type="InterPro" id="IPR001296">
    <property type="entry name" value="Glyco_trans_1"/>
</dbReference>
<protein>
    <submittedName>
        <fullName evidence="3">Glycosyltransferase</fullName>
    </submittedName>
</protein>
<dbReference type="CDD" id="cd03811">
    <property type="entry name" value="GT4_GT28_WabH-like"/>
    <property type="match status" value="1"/>
</dbReference>
<feature type="domain" description="Glycosyl transferase family 1" evidence="1">
    <location>
        <begin position="201"/>
        <end position="339"/>
    </location>
</feature>
<reference evidence="3 4" key="1">
    <citation type="submission" date="2021-03" db="EMBL/GenBank/DDBJ databases">
        <authorList>
            <person name="Shang D.-D."/>
            <person name="Du Z.-J."/>
            <person name="Chen G.-J."/>
        </authorList>
    </citation>
    <scope>NUCLEOTIDE SEQUENCE [LARGE SCALE GENOMIC DNA]</scope>
    <source>
        <strain evidence="3 4">F1192</strain>
    </source>
</reference>
<dbReference type="RefSeq" id="WP_207991226.1">
    <property type="nucleotide sequence ID" value="NZ_JAGBKM010000012.1"/>
</dbReference>
<dbReference type="SUPFAM" id="SSF53756">
    <property type="entry name" value="UDP-Glycosyltransferase/glycogen phosphorylase"/>
    <property type="match status" value="1"/>
</dbReference>
<dbReference type="Gene3D" id="3.40.50.2000">
    <property type="entry name" value="Glycogen Phosphorylase B"/>
    <property type="match status" value="2"/>
</dbReference>
<dbReference type="EMBL" id="JAGBKM010000012">
    <property type="protein sequence ID" value="MBO1531096.1"/>
    <property type="molecule type" value="Genomic_DNA"/>
</dbReference>